<dbReference type="Proteomes" id="UP000030649">
    <property type="component" value="Unassembled WGS sequence"/>
</dbReference>
<accession>U1PDS3</accession>
<dbReference type="EMBL" id="KE356560">
    <property type="protein sequence ID" value="ERG90246.1"/>
    <property type="molecule type" value="Genomic_DNA"/>
</dbReference>
<evidence type="ECO:0000256" key="1">
    <source>
        <dbReference type="SAM" id="MobiDB-lite"/>
    </source>
</evidence>
<organism evidence="2 3">
    <name type="scientific">Haloquadratum walsbyi J07HQW1</name>
    <dbReference type="NCBI Taxonomy" id="1238424"/>
    <lineage>
        <taxon>Archaea</taxon>
        <taxon>Methanobacteriati</taxon>
        <taxon>Methanobacteriota</taxon>
        <taxon>Stenosarchaea group</taxon>
        <taxon>Halobacteria</taxon>
        <taxon>Halobacteriales</taxon>
        <taxon>Haloferacaceae</taxon>
        <taxon>Haloquadratum</taxon>
    </lineage>
</organism>
<evidence type="ECO:0000313" key="2">
    <source>
        <dbReference type="EMBL" id="ERG90246.1"/>
    </source>
</evidence>
<feature type="compositionally biased region" description="Acidic residues" evidence="1">
    <location>
        <begin position="1"/>
        <end position="21"/>
    </location>
</feature>
<gene>
    <name evidence="2" type="ORF">J07HQW1_00264</name>
</gene>
<evidence type="ECO:0000313" key="3">
    <source>
        <dbReference type="Proteomes" id="UP000030649"/>
    </source>
</evidence>
<dbReference type="HOGENOM" id="CLU_1782480_0_0_2"/>
<feature type="region of interest" description="Disordered" evidence="1">
    <location>
        <begin position="1"/>
        <end position="22"/>
    </location>
</feature>
<name>U1PDS3_9EURY</name>
<protein>
    <recommendedName>
        <fullName evidence="4">Tyr recombinase domain-containing protein</fullName>
    </recommendedName>
</protein>
<proteinExistence type="predicted"/>
<dbReference type="AlphaFoldDB" id="U1PDS3"/>
<sequence>MEVEGQYDFDTTSDTDPDPPTDDQIRTLWETLKQLPDRRNLTERVENLATRHGLREWQVFMMTLLTLGVGVGPRSREYIRTECREDWILDDDPYIEFPVRKNLPGEVPVLARPEFLAAFRDYMEETRDDWNGKPFPNPDRGLQTP</sequence>
<reference evidence="2 3" key="1">
    <citation type="journal article" date="2013" name="PLoS ONE">
        <title>Assembly-driven community genomics of a hypersaline microbial ecosystem.</title>
        <authorList>
            <person name="Podell S."/>
            <person name="Ugalde J.A."/>
            <person name="Narasingarao P."/>
            <person name="Banfield J.F."/>
            <person name="Heidelberg K.B."/>
            <person name="Allen E.E."/>
        </authorList>
    </citation>
    <scope>NUCLEOTIDE SEQUENCE [LARGE SCALE GENOMIC DNA]</scope>
    <source>
        <strain evidence="3">J07HQW1</strain>
    </source>
</reference>
<dbReference type="STRING" id="1238424.J07HQW1_00264"/>
<evidence type="ECO:0008006" key="4">
    <source>
        <dbReference type="Google" id="ProtNLM"/>
    </source>
</evidence>